<dbReference type="InterPro" id="IPR036457">
    <property type="entry name" value="PPM-type-like_dom_sf"/>
</dbReference>
<dbReference type="PROSITE" id="PS51746">
    <property type="entry name" value="PPM_2"/>
    <property type="match status" value="1"/>
</dbReference>
<dbReference type="Gene3D" id="3.60.40.10">
    <property type="entry name" value="PPM-type phosphatase domain"/>
    <property type="match status" value="1"/>
</dbReference>
<dbReference type="PANTHER" id="PTHR47992">
    <property type="entry name" value="PROTEIN PHOSPHATASE"/>
    <property type="match status" value="1"/>
</dbReference>
<feature type="transmembrane region" description="Helical" evidence="2">
    <location>
        <begin position="255"/>
        <end position="275"/>
    </location>
</feature>
<name>A0ABM7WFM1_9ACTN</name>
<proteinExistence type="predicted"/>
<dbReference type="SMART" id="SM00332">
    <property type="entry name" value="PP2Cc"/>
    <property type="match status" value="1"/>
</dbReference>
<evidence type="ECO:0000256" key="1">
    <source>
        <dbReference type="SAM" id="MobiDB-lite"/>
    </source>
</evidence>
<dbReference type="SMART" id="SM00331">
    <property type="entry name" value="PP2C_SIG"/>
    <property type="match status" value="1"/>
</dbReference>
<keyword evidence="2" id="KW-0812">Transmembrane</keyword>
<feature type="region of interest" description="Disordered" evidence="1">
    <location>
        <begin position="354"/>
        <end position="410"/>
    </location>
</feature>
<dbReference type="Proteomes" id="UP001320544">
    <property type="component" value="Chromosome"/>
</dbReference>
<dbReference type="EMBL" id="AP025564">
    <property type="protein sequence ID" value="BDE95029.1"/>
    <property type="molecule type" value="Genomic_DNA"/>
</dbReference>
<dbReference type="InterPro" id="IPR001932">
    <property type="entry name" value="PPM-type_phosphatase-like_dom"/>
</dbReference>
<evidence type="ECO:0000256" key="2">
    <source>
        <dbReference type="SAM" id="Phobius"/>
    </source>
</evidence>
<keyword evidence="2" id="KW-0472">Membrane</keyword>
<evidence type="ECO:0000313" key="5">
    <source>
        <dbReference type="Proteomes" id="UP001320544"/>
    </source>
</evidence>
<sequence>MAAKSHTAPTFGSRTDIGCVRDHNEDSLIVAPPLFAVADGMGGHAAGEIASEIAVNTLAEYAPDRADSEALGFAVAEANRAVIRGVKDGIGREGMGCTMTAAILEGERLVLAQVGDSRAYLLHKGKLQQLTRDHSLMADMIEAGQLTPEEARYHPNRSVITRALGSDPHMAADLYELNVESGDRLLICSDGLTTMLEDDAIEGILGRIADPQRCASTLVSEANGAGGYDNTTTIVVDVTGHSEIRQKRSARKVKASMIVTVLVLLLVFAGAFFGFRSYASTVAYLANENGKVVVYRGIPGTLFGMQFNELDHTTDVSVSDLQPGVANRLDDGIRVDNVDAANALIDEYKAEIEAKSATPSESDTDSKTDAGSGSSKTGSSTGSSSAGAANGTANDTAKSDDDANGSAAGR</sequence>
<gene>
    <name evidence="4" type="ORF">CE91St30_03620</name>
</gene>
<organism evidence="4 5">
    <name type="scientific">Raoultibacter timonensis</name>
    <dbReference type="NCBI Taxonomy" id="1907662"/>
    <lineage>
        <taxon>Bacteria</taxon>
        <taxon>Bacillati</taxon>
        <taxon>Actinomycetota</taxon>
        <taxon>Coriobacteriia</taxon>
        <taxon>Eggerthellales</taxon>
        <taxon>Eggerthellaceae</taxon>
        <taxon>Raoultibacter</taxon>
    </lineage>
</organism>
<feature type="domain" description="PPM-type phosphatase" evidence="3">
    <location>
        <begin position="10"/>
        <end position="238"/>
    </location>
</feature>
<dbReference type="Pfam" id="PF13672">
    <property type="entry name" value="PP2C_2"/>
    <property type="match status" value="1"/>
</dbReference>
<dbReference type="NCBIfam" id="NF033484">
    <property type="entry name" value="Stp1_PP2C_phos"/>
    <property type="match status" value="1"/>
</dbReference>
<keyword evidence="5" id="KW-1185">Reference proteome</keyword>
<dbReference type="InterPro" id="IPR015655">
    <property type="entry name" value="PP2C"/>
</dbReference>
<evidence type="ECO:0000259" key="3">
    <source>
        <dbReference type="PROSITE" id="PS51746"/>
    </source>
</evidence>
<feature type="compositionally biased region" description="Low complexity" evidence="1">
    <location>
        <begin position="369"/>
        <end position="396"/>
    </location>
</feature>
<keyword evidence="2" id="KW-1133">Transmembrane helix</keyword>
<dbReference type="RefSeq" id="WP_244411532.1">
    <property type="nucleotide sequence ID" value="NZ_AP025564.1"/>
</dbReference>
<dbReference type="SUPFAM" id="SSF81606">
    <property type="entry name" value="PP2C-like"/>
    <property type="match status" value="1"/>
</dbReference>
<reference evidence="4 5" key="1">
    <citation type="submission" date="2022-01" db="EMBL/GenBank/DDBJ databases">
        <title>Novel bile acid biosynthetic pathways are enriched in the microbiome of centenarians.</title>
        <authorList>
            <person name="Sato Y."/>
            <person name="Atarashi K."/>
            <person name="Plichta R.D."/>
            <person name="Arai Y."/>
            <person name="Sasajima S."/>
            <person name="Kearney M.S."/>
            <person name="Suda W."/>
            <person name="Takeshita K."/>
            <person name="Sasaki T."/>
            <person name="Okamoto S."/>
            <person name="Skelly N.A."/>
            <person name="Okamura Y."/>
            <person name="Vlamakis H."/>
            <person name="Li Y."/>
            <person name="Tanoue T."/>
            <person name="Takei H."/>
            <person name="Nittono H."/>
            <person name="Narushima S."/>
            <person name="Irie J."/>
            <person name="Itoh H."/>
            <person name="Moriya K."/>
            <person name="Sugiura Y."/>
            <person name="Suematsu M."/>
            <person name="Moritoki N."/>
            <person name="Shibata S."/>
            <person name="Littman R.D."/>
            <person name="Fischbach A.M."/>
            <person name="Uwamino Y."/>
            <person name="Inoue T."/>
            <person name="Honda A."/>
            <person name="Hattori M."/>
            <person name="Murai T."/>
            <person name="Xavier J.R."/>
            <person name="Hirose N."/>
            <person name="Honda K."/>
        </authorList>
    </citation>
    <scope>NUCLEOTIDE SEQUENCE [LARGE SCALE GENOMIC DNA]</scope>
    <source>
        <strain evidence="4 5">CE91-St30</strain>
    </source>
</reference>
<protein>
    <submittedName>
        <fullName evidence="4">Protein phosphatase</fullName>
    </submittedName>
</protein>
<accession>A0ABM7WFM1</accession>
<dbReference type="CDD" id="cd00143">
    <property type="entry name" value="PP2Cc"/>
    <property type="match status" value="1"/>
</dbReference>
<evidence type="ECO:0000313" key="4">
    <source>
        <dbReference type="EMBL" id="BDE95029.1"/>
    </source>
</evidence>